<gene>
    <name evidence="9" type="ORF">GCM10009001_24900</name>
</gene>
<organism evidence="9 10">
    <name type="scientific">Virgibacillus siamensis</name>
    <dbReference type="NCBI Taxonomy" id="480071"/>
    <lineage>
        <taxon>Bacteria</taxon>
        <taxon>Bacillati</taxon>
        <taxon>Bacillota</taxon>
        <taxon>Bacilli</taxon>
        <taxon>Bacillales</taxon>
        <taxon>Bacillaceae</taxon>
        <taxon>Virgibacillus</taxon>
    </lineage>
</organism>
<keyword evidence="3" id="KW-0813">Transport</keyword>
<name>A0ABP3RG92_9BACI</name>
<evidence type="ECO:0000256" key="7">
    <source>
        <dbReference type="ARBA" id="ARBA00023136"/>
    </source>
</evidence>
<dbReference type="InterPro" id="IPR052017">
    <property type="entry name" value="TSUP"/>
</dbReference>
<evidence type="ECO:0000313" key="10">
    <source>
        <dbReference type="Proteomes" id="UP001500866"/>
    </source>
</evidence>
<evidence type="ECO:0000256" key="4">
    <source>
        <dbReference type="ARBA" id="ARBA00022475"/>
    </source>
</evidence>
<keyword evidence="4 8" id="KW-1003">Cell membrane</keyword>
<feature type="transmembrane region" description="Helical" evidence="8">
    <location>
        <begin position="79"/>
        <end position="95"/>
    </location>
</feature>
<comment type="caution">
    <text evidence="9">The sequence shown here is derived from an EMBL/GenBank/DDBJ whole genome shotgun (WGS) entry which is preliminary data.</text>
</comment>
<evidence type="ECO:0000256" key="8">
    <source>
        <dbReference type="RuleBase" id="RU363041"/>
    </source>
</evidence>
<protein>
    <recommendedName>
        <fullName evidence="8">Probable membrane transporter protein</fullName>
    </recommendedName>
</protein>
<evidence type="ECO:0000313" key="9">
    <source>
        <dbReference type="EMBL" id="GAA0606686.1"/>
    </source>
</evidence>
<comment type="similarity">
    <text evidence="2 8">Belongs to the 4-toluene sulfonate uptake permease (TSUP) (TC 2.A.102) family.</text>
</comment>
<dbReference type="EMBL" id="BAAADS010000018">
    <property type="protein sequence ID" value="GAA0606686.1"/>
    <property type="molecule type" value="Genomic_DNA"/>
</dbReference>
<feature type="transmembrane region" description="Helical" evidence="8">
    <location>
        <begin position="170"/>
        <end position="188"/>
    </location>
</feature>
<evidence type="ECO:0000256" key="5">
    <source>
        <dbReference type="ARBA" id="ARBA00022692"/>
    </source>
</evidence>
<feature type="transmembrane region" description="Helical" evidence="8">
    <location>
        <begin position="49"/>
        <end position="67"/>
    </location>
</feature>
<keyword evidence="7 8" id="KW-0472">Membrane</keyword>
<evidence type="ECO:0000256" key="3">
    <source>
        <dbReference type="ARBA" id="ARBA00022448"/>
    </source>
</evidence>
<sequence>MLAGVLLETIILLSIIILAASMLQTSTGFGFSIVATPFLLVIFEPREAIQMNLILSLVISIALIVKIKKDIDIGILKRFIVGSFVGLPIGISTFLMMNMTFLKLGVGALIMVLTLLLMLKFRIRQSRQRDMVIGGVSGAFTTGIGIPGPPILLYFSGTDTSKEKLRGTTLAFYLWIYAVSLIIQVMFAGTSKEIWQSSAAALPVVLIGLLLGQVLFRWISQELFRKLTYVLLFFSGIYLCIQQF</sequence>
<reference evidence="10" key="1">
    <citation type="journal article" date="2019" name="Int. J. Syst. Evol. Microbiol.">
        <title>The Global Catalogue of Microorganisms (GCM) 10K type strain sequencing project: providing services to taxonomists for standard genome sequencing and annotation.</title>
        <authorList>
            <consortium name="The Broad Institute Genomics Platform"/>
            <consortium name="The Broad Institute Genome Sequencing Center for Infectious Disease"/>
            <person name="Wu L."/>
            <person name="Ma J."/>
        </authorList>
    </citation>
    <scope>NUCLEOTIDE SEQUENCE [LARGE SCALE GENOMIC DNA]</scope>
    <source>
        <strain evidence="10">JCM 15395</strain>
    </source>
</reference>
<evidence type="ECO:0000256" key="2">
    <source>
        <dbReference type="ARBA" id="ARBA00009142"/>
    </source>
</evidence>
<keyword evidence="10" id="KW-1185">Reference proteome</keyword>
<comment type="subcellular location">
    <subcellularLocation>
        <location evidence="1 8">Cell membrane</location>
        <topology evidence="1 8">Multi-pass membrane protein</topology>
    </subcellularLocation>
</comment>
<feature type="transmembrane region" description="Helical" evidence="8">
    <location>
        <begin position="200"/>
        <end position="218"/>
    </location>
</feature>
<dbReference type="PANTHER" id="PTHR30269:SF37">
    <property type="entry name" value="MEMBRANE TRANSPORTER PROTEIN"/>
    <property type="match status" value="1"/>
</dbReference>
<dbReference type="PANTHER" id="PTHR30269">
    <property type="entry name" value="TRANSMEMBRANE PROTEIN YFCA"/>
    <property type="match status" value="1"/>
</dbReference>
<dbReference type="InterPro" id="IPR002781">
    <property type="entry name" value="TM_pro_TauE-like"/>
</dbReference>
<evidence type="ECO:0000256" key="1">
    <source>
        <dbReference type="ARBA" id="ARBA00004651"/>
    </source>
</evidence>
<feature type="transmembrane region" description="Helical" evidence="8">
    <location>
        <begin position="131"/>
        <end position="155"/>
    </location>
</feature>
<feature type="transmembrane region" description="Helical" evidence="8">
    <location>
        <begin position="101"/>
        <end position="119"/>
    </location>
</feature>
<feature type="transmembrane region" description="Helical" evidence="8">
    <location>
        <begin position="12"/>
        <end position="43"/>
    </location>
</feature>
<accession>A0ABP3RG92</accession>
<keyword evidence="5 8" id="KW-0812">Transmembrane</keyword>
<keyword evidence="6 8" id="KW-1133">Transmembrane helix</keyword>
<evidence type="ECO:0000256" key="6">
    <source>
        <dbReference type="ARBA" id="ARBA00022989"/>
    </source>
</evidence>
<proteinExistence type="inferred from homology"/>
<dbReference type="Pfam" id="PF01925">
    <property type="entry name" value="TauE"/>
    <property type="match status" value="1"/>
</dbReference>
<dbReference type="Proteomes" id="UP001500866">
    <property type="component" value="Unassembled WGS sequence"/>
</dbReference>